<dbReference type="Proteomes" id="UP000240481">
    <property type="component" value="Unassembled WGS sequence"/>
</dbReference>
<sequence length="77" mass="9107">MRFLLMIALLIPFESFAKKKSVDDYVEQYKYLSCSGIESRRADIERKYIMASKPKKKQMKRQITALNRLKKASNCKK</sequence>
<dbReference type="EMBL" id="PYLZ01000008">
    <property type="protein sequence ID" value="PSW23509.1"/>
    <property type="molecule type" value="Genomic_DNA"/>
</dbReference>
<proteinExistence type="predicted"/>
<keyword evidence="2" id="KW-1185">Reference proteome</keyword>
<protein>
    <submittedName>
        <fullName evidence="1">Uncharacterized protein</fullName>
    </submittedName>
</protein>
<name>A0A0J8VBZ7_9GAMM</name>
<organism evidence="1 2">
    <name type="scientific">Photobacterium swingsii</name>
    <dbReference type="NCBI Taxonomy" id="680026"/>
    <lineage>
        <taxon>Bacteria</taxon>
        <taxon>Pseudomonadati</taxon>
        <taxon>Pseudomonadota</taxon>
        <taxon>Gammaproteobacteria</taxon>
        <taxon>Vibrionales</taxon>
        <taxon>Vibrionaceae</taxon>
        <taxon>Photobacterium</taxon>
    </lineage>
</organism>
<comment type="caution">
    <text evidence="1">The sequence shown here is derived from an EMBL/GenBank/DDBJ whole genome shotgun (WGS) entry which is preliminary data.</text>
</comment>
<evidence type="ECO:0000313" key="1">
    <source>
        <dbReference type="EMBL" id="PSW23509.1"/>
    </source>
</evidence>
<accession>A0A0J8VBZ7</accession>
<reference evidence="1 2" key="1">
    <citation type="submission" date="2018-01" db="EMBL/GenBank/DDBJ databases">
        <title>Whole genome sequencing of Histamine producing bacteria.</title>
        <authorList>
            <person name="Butler K."/>
        </authorList>
    </citation>
    <scope>NUCLEOTIDE SEQUENCE [LARGE SCALE GENOMIC DNA]</scope>
    <source>
        <strain evidence="1 2">DSM 24669</strain>
    </source>
</reference>
<gene>
    <name evidence="1" type="ORF">C9I94_15410</name>
</gene>
<evidence type="ECO:0000313" key="2">
    <source>
        <dbReference type="Proteomes" id="UP000240481"/>
    </source>
</evidence>
<dbReference type="AlphaFoldDB" id="A0A0J8VBZ7"/>